<dbReference type="InterPro" id="IPR006143">
    <property type="entry name" value="RND_pump_MFP"/>
</dbReference>
<dbReference type="PANTHER" id="PTHR30469:SF15">
    <property type="entry name" value="HLYD FAMILY OF SECRETION PROTEINS"/>
    <property type="match status" value="1"/>
</dbReference>
<gene>
    <name evidence="4" type="ORF">DB30_05089</name>
</gene>
<accession>A0A0C1ZXL0</accession>
<dbReference type="Gene3D" id="2.40.420.20">
    <property type="match status" value="1"/>
</dbReference>
<dbReference type="Pfam" id="PF25954">
    <property type="entry name" value="Beta-barrel_RND_2"/>
    <property type="match status" value="1"/>
</dbReference>
<evidence type="ECO:0000259" key="3">
    <source>
        <dbReference type="Pfam" id="PF25954"/>
    </source>
</evidence>
<dbReference type="Proteomes" id="UP000031599">
    <property type="component" value="Unassembled WGS sequence"/>
</dbReference>
<dbReference type="PANTHER" id="PTHR30469">
    <property type="entry name" value="MULTIDRUG RESISTANCE PROTEIN MDTA"/>
    <property type="match status" value="1"/>
</dbReference>
<dbReference type="Gene3D" id="2.40.30.170">
    <property type="match status" value="1"/>
</dbReference>
<feature type="domain" description="CusB-like beta-barrel" evidence="3">
    <location>
        <begin position="238"/>
        <end position="309"/>
    </location>
</feature>
<evidence type="ECO:0000313" key="5">
    <source>
        <dbReference type="Proteomes" id="UP000031599"/>
    </source>
</evidence>
<evidence type="ECO:0000256" key="1">
    <source>
        <dbReference type="ARBA" id="ARBA00009477"/>
    </source>
</evidence>
<dbReference type="RefSeq" id="WP_052550637.1">
    <property type="nucleotide sequence ID" value="NZ_JMCC02000045.1"/>
</dbReference>
<comment type="similarity">
    <text evidence="1">Belongs to the membrane fusion protein (MFP) (TC 8.A.1) family.</text>
</comment>
<name>A0A0C1ZXL0_9BACT</name>
<dbReference type="InterPro" id="IPR058792">
    <property type="entry name" value="Beta-barrel_RND_2"/>
</dbReference>
<dbReference type="EMBL" id="JMCC02000045">
    <property type="protein sequence ID" value="KIG15898.1"/>
    <property type="molecule type" value="Genomic_DNA"/>
</dbReference>
<evidence type="ECO:0000256" key="2">
    <source>
        <dbReference type="SAM" id="Coils"/>
    </source>
</evidence>
<organism evidence="4 5">
    <name type="scientific">Enhygromyxa salina</name>
    <dbReference type="NCBI Taxonomy" id="215803"/>
    <lineage>
        <taxon>Bacteria</taxon>
        <taxon>Pseudomonadati</taxon>
        <taxon>Myxococcota</taxon>
        <taxon>Polyangia</taxon>
        <taxon>Nannocystales</taxon>
        <taxon>Nannocystaceae</taxon>
        <taxon>Enhygromyxa</taxon>
    </lineage>
</organism>
<dbReference type="SUPFAM" id="SSF111369">
    <property type="entry name" value="HlyD-like secretion proteins"/>
    <property type="match status" value="1"/>
</dbReference>
<sequence>MSSGKTWAGIAAVVAALIAGGVALRVWVFPSADPSSAAQSGPVPVEVAATKRGPIERRREFTGTLEAAAEFTVAPKVGGQIEHIAVDLGDTVTHGQLVATLDDSELNQAVAQAQANLTVAQARVRAADKVVEVTRRSFQRIEGLRGRDINSEQDMDLARSDKAKAEAELEVARAEVTRARAALEAAKIRRDYTEIRASWSAAEPGDTRLVAARYTDEGAMLGANEPLLRIVDLDPVIVVVHVTEADYAELAINMPITLRTDAYPGVEFEGAIARIAPVFRSESRQARIEMRVPNTDGRLKPGMFVRARAVLERLDEATIVPAAALVERGGEQIVFEVDASGETVRMRAVEVGVREGEHVAVEAKDGAAISGQVVTLGQQQLVDGAAIVIPERRVPAGGASS</sequence>
<dbReference type="AlphaFoldDB" id="A0A0C1ZXL0"/>
<keyword evidence="2" id="KW-0175">Coiled coil</keyword>
<dbReference type="NCBIfam" id="TIGR01730">
    <property type="entry name" value="RND_mfp"/>
    <property type="match status" value="1"/>
</dbReference>
<protein>
    <submittedName>
        <fullName evidence="4">Putative Co/Zn/Cd efflux system membrane fusion protein</fullName>
    </submittedName>
</protein>
<feature type="coiled-coil region" evidence="2">
    <location>
        <begin position="155"/>
        <end position="189"/>
    </location>
</feature>
<reference evidence="4 5" key="1">
    <citation type="submission" date="2014-12" db="EMBL/GenBank/DDBJ databases">
        <title>Genome assembly of Enhygromyxa salina DSM 15201.</title>
        <authorList>
            <person name="Sharma G."/>
            <person name="Subramanian S."/>
        </authorList>
    </citation>
    <scope>NUCLEOTIDE SEQUENCE [LARGE SCALE GENOMIC DNA]</scope>
    <source>
        <strain evidence="4 5">DSM 15201</strain>
    </source>
</reference>
<evidence type="ECO:0000313" key="4">
    <source>
        <dbReference type="EMBL" id="KIG15898.1"/>
    </source>
</evidence>
<dbReference type="Gene3D" id="2.40.50.100">
    <property type="match status" value="1"/>
</dbReference>
<dbReference type="GO" id="GO:0015562">
    <property type="term" value="F:efflux transmembrane transporter activity"/>
    <property type="evidence" value="ECO:0007669"/>
    <property type="project" value="TreeGrafter"/>
</dbReference>
<comment type="caution">
    <text evidence="4">The sequence shown here is derived from an EMBL/GenBank/DDBJ whole genome shotgun (WGS) entry which is preliminary data.</text>
</comment>
<dbReference type="FunFam" id="2.40.30.170:FF:000010">
    <property type="entry name" value="Efflux RND transporter periplasmic adaptor subunit"/>
    <property type="match status" value="1"/>
</dbReference>
<proteinExistence type="inferred from homology"/>
<dbReference type="GO" id="GO:1990281">
    <property type="term" value="C:efflux pump complex"/>
    <property type="evidence" value="ECO:0007669"/>
    <property type="project" value="TreeGrafter"/>
</dbReference>